<dbReference type="InterPro" id="IPR008841">
    <property type="entry name" value="Siphovirus-type_tail_N"/>
</dbReference>
<dbReference type="EMBL" id="QICB01000002">
    <property type="protein sequence ID" value="RNL20801.1"/>
    <property type="molecule type" value="Genomic_DNA"/>
</dbReference>
<feature type="domain" description="Siphovirus-type tail component RIFT-related" evidence="1">
    <location>
        <begin position="38"/>
        <end position="125"/>
    </location>
</feature>
<protein>
    <recommendedName>
        <fullName evidence="1">Siphovirus-type tail component RIFT-related domain-containing protein</fullName>
    </recommendedName>
</protein>
<organism evidence="2 3">
    <name type="scientific">Slackia faecicanis</name>
    <dbReference type="NCBI Taxonomy" id="255723"/>
    <lineage>
        <taxon>Bacteria</taxon>
        <taxon>Bacillati</taxon>
        <taxon>Actinomycetota</taxon>
        <taxon>Coriobacteriia</taxon>
        <taxon>Eggerthellales</taxon>
        <taxon>Eggerthellaceae</taxon>
        <taxon>Slackia</taxon>
    </lineage>
</organism>
<dbReference type="Pfam" id="PF05709">
    <property type="entry name" value="Sipho_tail"/>
    <property type="match status" value="1"/>
</dbReference>
<dbReference type="NCBIfam" id="TIGR01633">
    <property type="entry name" value="phi3626_gp14_N"/>
    <property type="match status" value="1"/>
</dbReference>
<evidence type="ECO:0000259" key="1">
    <source>
        <dbReference type="Pfam" id="PF05709"/>
    </source>
</evidence>
<keyword evidence="3" id="KW-1185">Reference proteome</keyword>
<dbReference type="Proteomes" id="UP000267368">
    <property type="component" value="Unassembled WGS sequence"/>
</dbReference>
<dbReference type="RefSeq" id="WP_123197900.1">
    <property type="nucleotide sequence ID" value="NZ_QICB01000002.1"/>
</dbReference>
<comment type="caution">
    <text evidence="2">The sequence shown here is derived from an EMBL/GenBank/DDBJ whole genome shotgun (WGS) entry which is preliminary data.</text>
</comment>
<evidence type="ECO:0000313" key="3">
    <source>
        <dbReference type="Proteomes" id="UP000267368"/>
    </source>
</evidence>
<reference evidence="3" key="1">
    <citation type="submission" date="2018-05" db="EMBL/GenBank/DDBJ databases">
        <title>Genome Sequencing of selected type strains of the family Eggerthellaceae.</title>
        <authorList>
            <person name="Danylec N."/>
            <person name="Stoll D.A."/>
            <person name="Doetsch A."/>
            <person name="Huch M."/>
        </authorList>
    </citation>
    <scope>NUCLEOTIDE SEQUENCE [LARGE SCALE GENOMIC DNA]</scope>
    <source>
        <strain evidence="3">DSM 17537</strain>
    </source>
</reference>
<name>A0A3N0AGD9_9ACTN</name>
<gene>
    <name evidence="2" type="ORF">DMP07_04280</name>
</gene>
<proteinExistence type="predicted"/>
<dbReference type="InterPro" id="IPR006520">
    <property type="entry name" value="Dit_BPSPP_N"/>
</dbReference>
<dbReference type="OrthoDB" id="3182255at2"/>
<accession>A0A3N0AGD9</accession>
<dbReference type="Gene3D" id="2.40.30.200">
    <property type="match status" value="1"/>
</dbReference>
<dbReference type="AlphaFoldDB" id="A0A3N0AGD9"/>
<evidence type="ECO:0000313" key="2">
    <source>
        <dbReference type="EMBL" id="RNL20801.1"/>
    </source>
</evidence>
<sequence length="236" mass="25914">MSSMIYDGHDFSDDLMIEGIRRPVMADVDVRADDRSGDGSRISSVRLEALTIDVDVRIYRPFEEMGTREGFERARRMLQRRLFRRSPCKLVLPDAPDLYNMAVLDGSTDLERIAWSATGTLSFFCADPVTYGALRERKGKAGAPMLVNVGGTLPARPVIRAQANGSGLSVESDGATMRLIGGGSGEAVIDCAAHSCSVGDRPAMLDALDDYAEWEPGVHEVRCAVPFSVEWRELWL</sequence>